<feature type="transmembrane region" description="Helical" evidence="7">
    <location>
        <begin position="386"/>
        <end position="406"/>
    </location>
</feature>
<keyword evidence="5 7" id="KW-1133">Transmembrane helix</keyword>
<feature type="transmembrane region" description="Helical" evidence="7">
    <location>
        <begin position="359"/>
        <end position="379"/>
    </location>
</feature>
<keyword evidence="2" id="KW-0813">Transport</keyword>
<evidence type="ECO:0000256" key="6">
    <source>
        <dbReference type="ARBA" id="ARBA00023136"/>
    </source>
</evidence>
<proteinExistence type="predicted"/>
<dbReference type="OrthoDB" id="9806302at2"/>
<comment type="caution">
    <text evidence="8">The sequence shown here is derived from an EMBL/GenBank/DDBJ whole genome shotgun (WGS) entry which is preliminary data.</text>
</comment>
<dbReference type="RefSeq" id="WP_147145740.1">
    <property type="nucleotide sequence ID" value="NZ_BKAJ01000005.1"/>
</dbReference>
<feature type="transmembrane region" description="Helical" evidence="7">
    <location>
        <begin position="133"/>
        <end position="154"/>
    </location>
</feature>
<dbReference type="GO" id="GO:0015297">
    <property type="term" value="F:antiporter activity"/>
    <property type="evidence" value="ECO:0007669"/>
    <property type="project" value="InterPro"/>
</dbReference>
<keyword evidence="9" id="KW-1185">Reference proteome</keyword>
<keyword evidence="3" id="KW-1003">Cell membrane</keyword>
<organism evidence="8 9">
    <name type="scientific">Reyranella soli</name>
    <dbReference type="NCBI Taxonomy" id="1230389"/>
    <lineage>
        <taxon>Bacteria</taxon>
        <taxon>Pseudomonadati</taxon>
        <taxon>Pseudomonadota</taxon>
        <taxon>Alphaproteobacteria</taxon>
        <taxon>Hyphomicrobiales</taxon>
        <taxon>Reyranellaceae</taxon>
        <taxon>Reyranella</taxon>
    </lineage>
</organism>
<dbReference type="PANTHER" id="PTHR43549">
    <property type="entry name" value="MULTIDRUG RESISTANCE PROTEIN YPNP-RELATED"/>
    <property type="match status" value="1"/>
</dbReference>
<keyword evidence="6 7" id="KW-0472">Membrane</keyword>
<evidence type="ECO:0000313" key="8">
    <source>
        <dbReference type="EMBL" id="GEP53274.1"/>
    </source>
</evidence>
<dbReference type="Proteomes" id="UP000321058">
    <property type="component" value="Unassembled WGS sequence"/>
</dbReference>
<dbReference type="EMBL" id="BKAJ01000005">
    <property type="protein sequence ID" value="GEP53274.1"/>
    <property type="molecule type" value="Genomic_DNA"/>
</dbReference>
<feature type="transmembrane region" description="Helical" evidence="7">
    <location>
        <begin position="90"/>
        <end position="113"/>
    </location>
</feature>
<evidence type="ECO:0000256" key="4">
    <source>
        <dbReference type="ARBA" id="ARBA00022692"/>
    </source>
</evidence>
<dbReference type="InterPro" id="IPR048279">
    <property type="entry name" value="MdtK-like"/>
</dbReference>
<keyword evidence="4 7" id="KW-0812">Transmembrane</keyword>
<gene>
    <name evidence="8" type="ORF">RSO01_04400</name>
</gene>
<evidence type="ECO:0000256" key="7">
    <source>
        <dbReference type="SAM" id="Phobius"/>
    </source>
</evidence>
<name>A0A512N2R2_9HYPH</name>
<sequence>MSHPLLTAPIGRSLLRLAGPTTGLMMVQVLVAAVDVYFIGRLGTDALAAVTLVFPFQMLMMNIAMGGMGGSVASSLARALGAGRRDDARALVAHALVLAVAFGLAFTAFAWTIAPALYRLMGGVGGALQSAVAYSHVWFAGSVLLWLFAFLASLLRGSGDAATPGLYGLVASIVYVPLAGVLALGVGSRPGLGLTGLAVASMTTTAAMVLLLGRVVWRGRLGFQPALLGVRLQGRLFMEILRVGLLGSLTTLTANATAMVMAGLVGRFGVAALAGYGIGVRLEFMVSPIAFGIGTGLTTLVGVAAGAGAWQRAMRAAWIGGLASFCALGLIGWTVALMPESWAGLFTSDPAVVAASSAYITRVAPFYCLFGLALTLYFASQGAGRMVVPAVAGVVRMVATILAGWIAVERFGLGLEGVFAAIAIGMAVYGGLMAGLLFVMPWRARFK</sequence>
<evidence type="ECO:0000313" key="9">
    <source>
        <dbReference type="Proteomes" id="UP000321058"/>
    </source>
</evidence>
<feature type="transmembrane region" description="Helical" evidence="7">
    <location>
        <begin position="192"/>
        <end position="212"/>
    </location>
</feature>
<evidence type="ECO:0000256" key="1">
    <source>
        <dbReference type="ARBA" id="ARBA00004429"/>
    </source>
</evidence>
<protein>
    <submittedName>
        <fullName evidence="8">MATE family efflux transporter</fullName>
    </submittedName>
</protein>
<dbReference type="Pfam" id="PF01554">
    <property type="entry name" value="MatE"/>
    <property type="match status" value="2"/>
</dbReference>
<dbReference type="GO" id="GO:0042910">
    <property type="term" value="F:xenobiotic transmembrane transporter activity"/>
    <property type="evidence" value="ECO:0007669"/>
    <property type="project" value="InterPro"/>
</dbReference>
<feature type="transmembrane region" description="Helical" evidence="7">
    <location>
        <begin position="285"/>
        <end position="310"/>
    </location>
</feature>
<dbReference type="GO" id="GO:0005886">
    <property type="term" value="C:plasma membrane"/>
    <property type="evidence" value="ECO:0007669"/>
    <property type="project" value="UniProtKB-SubCell"/>
</dbReference>
<reference evidence="8 9" key="1">
    <citation type="submission" date="2019-07" db="EMBL/GenBank/DDBJ databases">
        <title>Whole genome shotgun sequence of Reyranella soli NBRC 108950.</title>
        <authorList>
            <person name="Hosoyama A."/>
            <person name="Uohara A."/>
            <person name="Ohji S."/>
            <person name="Ichikawa N."/>
        </authorList>
    </citation>
    <scope>NUCLEOTIDE SEQUENCE [LARGE SCALE GENOMIC DNA]</scope>
    <source>
        <strain evidence="8 9">NBRC 108950</strain>
    </source>
</reference>
<feature type="transmembrane region" description="Helical" evidence="7">
    <location>
        <begin position="317"/>
        <end position="339"/>
    </location>
</feature>
<dbReference type="PIRSF" id="PIRSF006603">
    <property type="entry name" value="DinF"/>
    <property type="match status" value="1"/>
</dbReference>
<feature type="transmembrane region" description="Helical" evidence="7">
    <location>
        <begin position="46"/>
        <end position="69"/>
    </location>
</feature>
<feature type="transmembrane region" description="Helical" evidence="7">
    <location>
        <begin position="418"/>
        <end position="439"/>
    </location>
</feature>
<dbReference type="InterPro" id="IPR002528">
    <property type="entry name" value="MATE_fam"/>
</dbReference>
<dbReference type="NCBIfam" id="TIGR00797">
    <property type="entry name" value="matE"/>
    <property type="match status" value="1"/>
</dbReference>
<evidence type="ECO:0000256" key="2">
    <source>
        <dbReference type="ARBA" id="ARBA00022448"/>
    </source>
</evidence>
<evidence type="ECO:0000256" key="3">
    <source>
        <dbReference type="ARBA" id="ARBA00022475"/>
    </source>
</evidence>
<dbReference type="PANTHER" id="PTHR43549:SF3">
    <property type="entry name" value="MULTIDRUG RESISTANCE PROTEIN YPNP-RELATED"/>
    <property type="match status" value="1"/>
</dbReference>
<dbReference type="InterPro" id="IPR052031">
    <property type="entry name" value="Membrane_Transporter-Flippase"/>
</dbReference>
<feature type="transmembrane region" description="Helical" evidence="7">
    <location>
        <begin position="21"/>
        <end position="40"/>
    </location>
</feature>
<evidence type="ECO:0000256" key="5">
    <source>
        <dbReference type="ARBA" id="ARBA00022989"/>
    </source>
</evidence>
<feature type="transmembrane region" description="Helical" evidence="7">
    <location>
        <begin position="240"/>
        <end position="265"/>
    </location>
</feature>
<comment type="subcellular location">
    <subcellularLocation>
        <location evidence="1">Cell inner membrane</location>
        <topology evidence="1">Multi-pass membrane protein</topology>
    </subcellularLocation>
</comment>
<feature type="transmembrane region" description="Helical" evidence="7">
    <location>
        <begin position="166"/>
        <end position="186"/>
    </location>
</feature>
<accession>A0A512N2R2</accession>
<dbReference type="AlphaFoldDB" id="A0A512N2R2"/>